<dbReference type="AlphaFoldDB" id="A0AAE0Z6X9"/>
<name>A0AAE0Z6X9_9GAST</name>
<protein>
    <submittedName>
        <fullName evidence="2">Uncharacterized protein</fullName>
    </submittedName>
</protein>
<feature type="region of interest" description="Disordered" evidence="1">
    <location>
        <begin position="306"/>
        <end position="343"/>
    </location>
</feature>
<dbReference type="Proteomes" id="UP001283361">
    <property type="component" value="Unassembled WGS sequence"/>
</dbReference>
<feature type="compositionally biased region" description="Polar residues" evidence="1">
    <location>
        <begin position="320"/>
        <end position="334"/>
    </location>
</feature>
<dbReference type="EMBL" id="JAWDGP010004484">
    <property type="protein sequence ID" value="KAK3763944.1"/>
    <property type="molecule type" value="Genomic_DNA"/>
</dbReference>
<gene>
    <name evidence="2" type="ORF">RRG08_050590</name>
</gene>
<proteinExistence type="predicted"/>
<comment type="caution">
    <text evidence="2">The sequence shown here is derived from an EMBL/GenBank/DDBJ whole genome shotgun (WGS) entry which is preliminary data.</text>
</comment>
<accession>A0AAE0Z6X9</accession>
<evidence type="ECO:0000256" key="1">
    <source>
        <dbReference type="SAM" id="MobiDB-lite"/>
    </source>
</evidence>
<keyword evidence="3" id="KW-1185">Reference proteome</keyword>
<evidence type="ECO:0000313" key="3">
    <source>
        <dbReference type="Proteomes" id="UP001283361"/>
    </source>
</evidence>
<reference evidence="2" key="1">
    <citation type="journal article" date="2023" name="G3 (Bethesda)">
        <title>A reference genome for the long-term kleptoplast-retaining sea slug Elysia crispata morphotype clarki.</title>
        <authorList>
            <person name="Eastman K.E."/>
            <person name="Pendleton A.L."/>
            <person name="Shaikh M.A."/>
            <person name="Suttiyut T."/>
            <person name="Ogas R."/>
            <person name="Tomko P."/>
            <person name="Gavelis G."/>
            <person name="Widhalm J.R."/>
            <person name="Wisecaver J.H."/>
        </authorList>
    </citation>
    <scope>NUCLEOTIDE SEQUENCE</scope>
    <source>
        <strain evidence="2">ECLA1</strain>
    </source>
</reference>
<organism evidence="2 3">
    <name type="scientific">Elysia crispata</name>
    <name type="common">lettuce slug</name>
    <dbReference type="NCBI Taxonomy" id="231223"/>
    <lineage>
        <taxon>Eukaryota</taxon>
        <taxon>Metazoa</taxon>
        <taxon>Spiralia</taxon>
        <taxon>Lophotrochozoa</taxon>
        <taxon>Mollusca</taxon>
        <taxon>Gastropoda</taxon>
        <taxon>Heterobranchia</taxon>
        <taxon>Euthyneura</taxon>
        <taxon>Panpulmonata</taxon>
        <taxon>Sacoglossa</taxon>
        <taxon>Placobranchoidea</taxon>
        <taxon>Plakobranchidae</taxon>
        <taxon>Elysia</taxon>
    </lineage>
</organism>
<evidence type="ECO:0000313" key="2">
    <source>
        <dbReference type="EMBL" id="KAK3763944.1"/>
    </source>
</evidence>
<sequence>MGCSLPDRSCRPDKQLRDTLNNVWPKRGLARPRWDSFARLCRPNTDRFEKSPSSVEILRFDAHLVQQLDEFRTHSATDSPDLKHTFYTSSTDWMSFEPTVLQVNTRHGSHVTYATKHRVVAVNLRAGHGWNLVRPAFKLVSKWLRIHPEKVVSVARGASRGFPSTPRLAVSRLSPSDRMKNKSYENNGGTSAKLDLDLDPVGSSLLGTVSSLPRCIRDSTPAVTIGSDPRVLVQTPTSRLREKPCTVDDKPGALGLVLVIPDLDPDCADSVRSGSATSRVYFCLQTEARPRPRAPLLVKREAEQRTEEQANIRDIHKHPQTATNSHKQDQTGTSLYGPHMHRKHKKKVRRLELKFGNAVLSKLNCVKDQVSTALWVSHRLASFLDALRRKERKCVQDIRNSLRLPGEKGYTIRAVPKIR</sequence>